<evidence type="ECO:0000313" key="5">
    <source>
        <dbReference type="EMBL" id="EGW31762.1"/>
    </source>
</evidence>
<keyword evidence="3" id="KW-0472">Membrane</keyword>
<evidence type="ECO:0000256" key="1">
    <source>
        <dbReference type="SAM" id="Coils"/>
    </source>
</evidence>
<feature type="compositionally biased region" description="Basic and acidic residues" evidence="2">
    <location>
        <begin position="1"/>
        <end position="17"/>
    </location>
</feature>
<dbReference type="EMBL" id="GL996503">
    <property type="protein sequence ID" value="EGW31762.1"/>
    <property type="molecule type" value="Genomic_DNA"/>
</dbReference>
<dbReference type="PANTHER" id="PTHR28136:SF5">
    <property type="entry name" value="NUCLEUS EXPORT PROTEIN BRR6"/>
    <property type="match status" value="1"/>
</dbReference>
<dbReference type="RefSeq" id="XP_007376540.1">
    <property type="nucleotide sequence ID" value="XM_007376478.1"/>
</dbReference>
<keyword evidence="3" id="KW-0812">Transmembrane</keyword>
<evidence type="ECO:0000256" key="2">
    <source>
        <dbReference type="SAM" id="MobiDB-lite"/>
    </source>
</evidence>
<dbReference type="AlphaFoldDB" id="G3ARK9"/>
<dbReference type="GO" id="GO:0006998">
    <property type="term" value="P:nuclear envelope organization"/>
    <property type="evidence" value="ECO:0007669"/>
    <property type="project" value="InterPro"/>
</dbReference>
<keyword evidence="1" id="KW-0175">Coiled coil</keyword>
<feature type="transmembrane region" description="Helical" evidence="3">
    <location>
        <begin position="90"/>
        <end position="114"/>
    </location>
</feature>
<dbReference type="InterPro" id="IPR040202">
    <property type="entry name" value="Brl1/Brr6"/>
</dbReference>
<sequence>MSSEDFNKNITNDKQDGDMPINNSSIRSKATFLDVSPDNKESDSIDNQPQLQMQNPIEQQVLSSNTIPVEYQRESLVREVLSDPRIPYTLALYLQLISNAVLTSIIFYLIYIFITTIRIDINQRMQSTALEILQEISFCSREYVRNRCSPESGLRVPALEQECTELDKCRNRDPQLIARSKITAETFAEIVNGFIGKISWKSIILINILIFGGLIVSNVAFGNYRTHSAPFSSKEDQEKINQLEKKVREQELIIRNYENGDQRQVT</sequence>
<proteinExistence type="predicted"/>
<dbReference type="FunCoup" id="G3ARK9">
    <property type="interactions" value="9"/>
</dbReference>
<feature type="coiled-coil region" evidence="1">
    <location>
        <begin position="233"/>
        <end position="260"/>
    </location>
</feature>
<evidence type="ECO:0000313" key="6">
    <source>
        <dbReference type="Proteomes" id="UP000000709"/>
    </source>
</evidence>
<dbReference type="InterPro" id="IPR018767">
    <property type="entry name" value="Brl1/Brr6_dom"/>
</dbReference>
<reference evidence="5 6" key="1">
    <citation type="journal article" date="2011" name="Proc. Natl. Acad. Sci. U.S.A.">
        <title>Comparative genomics of xylose-fermenting fungi for enhanced biofuel production.</title>
        <authorList>
            <person name="Wohlbach D.J."/>
            <person name="Kuo A."/>
            <person name="Sato T.K."/>
            <person name="Potts K.M."/>
            <person name="Salamov A.A."/>
            <person name="LaButti K.M."/>
            <person name="Sun H."/>
            <person name="Clum A."/>
            <person name="Pangilinan J.L."/>
            <person name="Lindquist E.A."/>
            <person name="Lucas S."/>
            <person name="Lapidus A."/>
            <person name="Jin M."/>
            <person name="Gunawan C."/>
            <person name="Balan V."/>
            <person name="Dale B.E."/>
            <person name="Jeffries T.W."/>
            <person name="Zinkel R."/>
            <person name="Barry K.W."/>
            <person name="Grigoriev I.V."/>
            <person name="Gasch A.P."/>
        </authorList>
    </citation>
    <scope>NUCLEOTIDE SEQUENCE [LARGE SCALE GENOMIC DNA]</scope>
    <source>
        <strain evidence="6">NRRL Y-27907 / 11-Y1</strain>
    </source>
</reference>
<dbReference type="InParanoid" id="G3ARK9"/>
<dbReference type="HOGENOM" id="CLU_1046505_0_0_1"/>
<dbReference type="OMA" id="RINHEEK"/>
<dbReference type="PANTHER" id="PTHR28136">
    <property type="entry name" value="NUCLEUS EXPORT PROTEIN BRR6"/>
    <property type="match status" value="1"/>
</dbReference>
<protein>
    <recommendedName>
        <fullName evidence="4">Brl1/Brr6 domain-containing protein</fullName>
    </recommendedName>
</protein>
<dbReference type="Pfam" id="PF10104">
    <property type="entry name" value="Brr6_like_C_C"/>
    <property type="match status" value="1"/>
</dbReference>
<dbReference type="eggNOG" id="KOG4503">
    <property type="taxonomic scope" value="Eukaryota"/>
</dbReference>
<evidence type="ECO:0000256" key="3">
    <source>
        <dbReference type="SAM" id="Phobius"/>
    </source>
</evidence>
<keyword evidence="6" id="KW-1185">Reference proteome</keyword>
<evidence type="ECO:0000259" key="4">
    <source>
        <dbReference type="SMART" id="SM01042"/>
    </source>
</evidence>
<name>G3ARK9_SPAPN</name>
<gene>
    <name evidence="5" type="ORF">SPAPADRAFT_51742</name>
</gene>
<dbReference type="GO" id="GO:0055088">
    <property type="term" value="P:lipid homeostasis"/>
    <property type="evidence" value="ECO:0007669"/>
    <property type="project" value="InterPro"/>
</dbReference>
<organism evidence="6">
    <name type="scientific">Spathaspora passalidarum (strain NRRL Y-27907 / 11-Y1)</name>
    <dbReference type="NCBI Taxonomy" id="619300"/>
    <lineage>
        <taxon>Eukaryota</taxon>
        <taxon>Fungi</taxon>
        <taxon>Dikarya</taxon>
        <taxon>Ascomycota</taxon>
        <taxon>Saccharomycotina</taxon>
        <taxon>Pichiomycetes</taxon>
        <taxon>Debaryomycetaceae</taxon>
        <taxon>Spathaspora</taxon>
    </lineage>
</organism>
<feature type="domain" description="Brl1/Brr6" evidence="4">
    <location>
        <begin position="90"/>
        <end position="225"/>
    </location>
</feature>
<accession>G3ARK9</accession>
<dbReference type="GO" id="GO:0031965">
    <property type="term" value="C:nuclear membrane"/>
    <property type="evidence" value="ECO:0007669"/>
    <property type="project" value="InterPro"/>
</dbReference>
<dbReference type="GeneID" id="18871589"/>
<dbReference type="SMART" id="SM01042">
    <property type="entry name" value="Brr6_like_C_C"/>
    <property type="match status" value="1"/>
</dbReference>
<feature type="transmembrane region" description="Helical" evidence="3">
    <location>
        <begin position="204"/>
        <end position="224"/>
    </location>
</feature>
<dbReference type="KEGG" id="spaa:SPAPADRAFT_51742"/>
<dbReference type="Proteomes" id="UP000000709">
    <property type="component" value="Unassembled WGS sequence"/>
</dbReference>
<keyword evidence="3" id="KW-1133">Transmembrane helix</keyword>
<dbReference type="OrthoDB" id="5961at2759"/>
<feature type="region of interest" description="Disordered" evidence="2">
    <location>
        <begin position="1"/>
        <end position="24"/>
    </location>
</feature>